<evidence type="ECO:0000256" key="6">
    <source>
        <dbReference type="SAM" id="MobiDB-lite"/>
    </source>
</evidence>
<reference evidence="9 10" key="1">
    <citation type="submission" date="2024-09" db="EMBL/GenBank/DDBJ databases">
        <authorList>
            <person name="Sun Q."/>
            <person name="Mori K."/>
        </authorList>
    </citation>
    <scope>NUCLEOTIDE SEQUENCE [LARGE SCALE GENOMIC DNA]</scope>
    <source>
        <strain evidence="9 10">CCM 7468</strain>
    </source>
</reference>
<protein>
    <submittedName>
        <fullName evidence="9">Tyrosine-type recombinase/integrase</fullName>
    </submittedName>
</protein>
<evidence type="ECO:0000256" key="4">
    <source>
        <dbReference type="ARBA" id="ARBA00023172"/>
    </source>
</evidence>
<dbReference type="Pfam" id="PF00589">
    <property type="entry name" value="Phage_integrase"/>
    <property type="match status" value="1"/>
</dbReference>
<dbReference type="Proteomes" id="UP001589789">
    <property type="component" value="Unassembled WGS sequence"/>
</dbReference>
<comment type="similarity">
    <text evidence="1">Belongs to the 'phage' integrase family.</text>
</comment>
<comment type="caution">
    <text evidence="9">The sequence shown here is derived from an EMBL/GenBank/DDBJ whole genome shotgun (WGS) entry which is preliminary data.</text>
</comment>
<evidence type="ECO:0000256" key="2">
    <source>
        <dbReference type="ARBA" id="ARBA00022908"/>
    </source>
</evidence>
<evidence type="ECO:0000256" key="1">
    <source>
        <dbReference type="ARBA" id="ARBA00008857"/>
    </source>
</evidence>
<keyword evidence="10" id="KW-1185">Reference proteome</keyword>
<dbReference type="RefSeq" id="WP_377055712.1">
    <property type="nucleotide sequence ID" value="NZ_JBHLVZ010000084.1"/>
</dbReference>
<dbReference type="Gene3D" id="3.30.160.390">
    <property type="entry name" value="Integrase, DNA-binding domain"/>
    <property type="match status" value="1"/>
</dbReference>
<dbReference type="Pfam" id="PF13356">
    <property type="entry name" value="Arm-DNA-bind_3"/>
    <property type="match status" value="1"/>
</dbReference>
<dbReference type="PANTHER" id="PTHR30629:SF2">
    <property type="entry name" value="PROPHAGE INTEGRASE INTS-RELATED"/>
    <property type="match status" value="1"/>
</dbReference>
<sequence>MRITKATVDGAWRRRRPDFRLTIRDAECRGLALVVNPTGMTWTVSYKPRGLDSRTGKRPSTREVTLGTPATHSPEQARTAANKVKGEAKGGADPAKDRRVAIAKAARDRAATVARLVQEYTTALPNRPKMRGTGTLSARALEEETRNVRLAVATMKVEERSISDVTEADVRALLTKEAKRPATARYRFGALSRFLEWCREEGLITVNPCLAIGKNRRPRPAKPRTHHLTIPDLASLWHATAAAETDASESDFGSVHRDYVRFLLSVPARRVEATRLEWQYLDLETASWTMSGKLTKNGDPFRVPLPSIALGILRERHRAMGKPRAGLVFPSPKAGKALTTFSAMKAAMDKASGLTGWTWHDFRRSFVTVLAEHGVAEAVADAMLNHRQAATRGGVLGVYQQARRIPEQEAAMRRWNELLVAAVEGRTLGEGVVFPLAKSTR</sequence>
<evidence type="ECO:0000256" key="5">
    <source>
        <dbReference type="PROSITE-ProRule" id="PRU01248"/>
    </source>
</evidence>
<organism evidence="9 10">
    <name type="scientific">Muricoccus vinaceus</name>
    <dbReference type="NCBI Taxonomy" id="424704"/>
    <lineage>
        <taxon>Bacteria</taxon>
        <taxon>Pseudomonadati</taxon>
        <taxon>Pseudomonadota</taxon>
        <taxon>Alphaproteobacteria</taxon>
        <taxon>Acetobacterales</taxon>
        <taxon>Roseomonadaceae</taxon>
        <taxon>Muricoccus</taxon>
    </lineage>
</organism>
<evidence type="ECO:0000259" key="8">
    <source>
        <dbReference type="PROSITE" id="PS51900"/>
    </source>
</evidence>
<dbReference type="InterPro" id="IPR050808">
    <property type="entry name" value="Phage_Integrase"/>
</dbReference>
<dbReference type="InterPro" id="IPR013762">
    <property type="entry name" value="Integrase-like_cat_sf"/>
</dbReference>
<feature type="region of interest" description="Disordered" evidence="6">
    <location>
        <begin position="47"/>
        <end position="96"/>
    </location>
</feature>
<feature type="domain" description="Core-binding (CB)" evidence="8">
    <location>
        <begin position="111"/>
        <end position="199"/>
    </location>
</feature>
<name>A0ABV6IZ94_9PROT</name>
<dbReference type="Gene3D" id="1.10.443.10">
    <property type="entry name" value="Intergrase catalytic core"/>
    <property type="match status" value="1"/>
</dbReference>
<evidence type="ECO:0000313" key="10">
    <source>
        <dbReference type="Proteomes" id="UP001589789"/>
    </source>
</evidence>
<dbReference type="InterPro" id="IPR002104">
    <property type="entry name" value="Integrase_catalytic"/>
</dbReference>
<dbReference type="InterPro" id="IPR044068">
    <property type="entry name" value="CB"/>
</dbReference>
<dbReference type="InterPro" id="IPR010998">
    <property type="entry name" value="Integrase_recombinase_N"/>
</dbReference>
<dbReference type="PROSITE" id="PS51900">
    <property type="entry name" value="CB"/>
    <property type="match status" value="1"/>
</dbReference>
<dbReference type="EMBL" id="JBHLVZ010000084">
    <property type="protein sequence ID" value="MFC0388892.1"/>
    <property type="molecule type" value="Genomic_DNA"/>
</dbReference>
<dbReference type="Gene3D" id="1.10.150.130">
    <property type="match status" value="1"/>
</dbReference>
<dbReference type="InterPro" id="IPR038488">
    <property type="entry name" value="Integrase_DNA-bd_sf"/>
</dbReference>
<dbReference type="InterPro" id="IPR025166">
    <property type="entry name" value="Integrase_DNA_bind_dom"/>
</dbReference>
<keyword evidence="2" id="KW-0229">DNA integration</keyword>
<dbReference type="SUPFAM" id="SSF56349">
    <property type="entry name" value="DNA breaking-rejoining enzymes"/>
    <property type="match status" value="1"/>
</dbReference>
<dbReference type="CDD" id="cd00801">
    <property type="entry name" value="INT_P4_C"/>
    <property type="match status" value="1"/>
</dbReference>
<evidence type="ECO:0000256" key="3">
    <source>
        <dbReference type="ARBA" id="ARBA00023125"/>
    </source>
</evidence>
<gene>
    <name evidence="9" type="ORF">ACFFIC_25580</name>
</gene>
<dbReference type="PANTHER" id="PTHR30629">
    <property type="entry name" value="PROPHAGE INTEGRASE"/>
    <property type="match status" value="1"/>
</dbReference>
<keyword evidence="3 5" id="KW-0238">DNA-binding</keyword>
<accession>A0ABV6IZ94</accession>
<dbReference type="PROSITE" id="PS51898">
    <property type="entry name" value="TYR_RECOMBINASE"/>
    <property type="match status" value="1"/>
</dbReference>
<evidence type="ECO:0000313" key="9">
    <source>
        <dbReference type="EMBL" id="MFC0388892.1"/>
    </source>
</evidence>
<keyword evidence="4" id="KW-0233">DNA recombination</keyword>
<dbReference type="InterPro" id="IPR011010">
    <property type="entry name" value="DNA_brk_join_enz"/>
</dbReference>
<evidence type="ECO:0000259" key="7">
    <source>
        <dbReference type="PROSITE" id="PS51898"/>
    </source>
</evidence>
<feature type="domain" description="Tyr recombinase" evidence="7">
    <location>
        <begin position="223"/>
        <end position="413"/>
    </location>
</feature>
<proteinExistence type="inferred from homology"/>
<feature type="compositionally biased region" description="Basic and acidic residues" evidence="6">
    <location>
        <begin position="84"/>
        <end position="96"/>
    </location>
</feature>